<keyword evidence="4" id="KW-1134">Transmembrane beta strand</keyword>
<dbReference type="PANTHER" id="PTHR30026:SF20">
    <property type="entry name" value="OUTER MEMBRANE PROTEIN TOLC"/>
    <property type="match status" value="1"/>
</dbReference>
<dbReference type="InterPro" id="IPR051906">
    <property type="entry name" value="TolC-like"/>
</dbReference>
<keyword evidence="5" id="KW-0812">Transmembrane</keyword>
<dbReference type="Pfam" id="PF02321">
    <property type="entry name" value="OEP"/>
    <property type="match status" value="1"/>
</dbReference>
<dbReference type="Proteomes" id="UP000064893">
    <property type="component" value="Chromosome"/>
</dbReference>
<dbReference type="AlphaFoldDB" id="A0A0S2HZ36"/>
<dbReference type="EMBL" id="CP013118">
    <property type="protein sequence ID" value="ALO15351.1"/>
    <property type="molecule type" value="Genomic_DNA"/>
</dbReference>
<keyword evidence="9" id="KW-1185">Reference proteome</keyword>
<reference evidence="8 9" key="1">
    <citation type="submission" date="2015-11" db="EMBL/GenBank/DDBJ databases">
        <title>Description and complete genome sequence of a novel strain predominating in hypersaline microbial mats and representing a new family of the Bacteriodetes phylum.</title>
        <authorList>
            <person name="Spring S."/>
            <person name="Bunk B."/>
            <person name="Sproer C."/>
            <person name="Klenk H.-P."/>
        </authorList>
    </citation>
    <scope>NUCLEOTIDE SEQUENCE [LARGE SCALE GENOMIC DNA]</scope>
    <source>
        <strain evidence="8 9">L21-Spi-D4</strain>
    </source>
</reference>
<dbReference type="SUPFAM" id="SSF56954">
    <property type="entry name" value="Outer membrane efflux proteins (OEP)"/>
    <property type="match status" value="1"/>
</dbReference>
<sequence length="496" mass="57378">MNTIQRIGISIFIIFFGSVQSMAQDNDERLLSLNEVIDMAVHKSPRAIMARHTFRASYWSFRSYKANYLPSLTLNSTPFDLNRSYESITIDDGSDQFVERRSMTNSGSLEISQRVAPTGGNLYLSSSLERVQLLTGNKTTTYLIAPIRIGYRQPLVTYNAYRWERKIEPLKYKEAERNYLLTLEEISRMAISYFFDLALAQINKEISETNFHNNDTLYKIAEGRYNMGTIAKDELLQMELSYLTSRKAFNEADLNLRVARFNLKSFLGLTDEKSLSLVIPSEIPKFKINVDTALHYAHEQHPKMLSLKRQRIEANRDVAEARAENLFNANLNATLGLNKFSEGLDNAFNNLENSQMVSVGVSIPILDWGVGKGRYEMAKSQRELSLVNIEQEQVDFDQEVYLEVARFNMQDEQLLIAAKSDTIAQIRYNITKQRFKVGKVSILDLNVALQEKDVSRRDYIAALRDFWQNYYRIRGYTLYNFKRKQKIEADFTRLVE</sequence>
<evidence type="ECO:0000313" key="8">
    <source>
        <dbReference type="EMBL" id="ALO15351.1"/>
    </source>
</evidence>
<dbReference type="PANTHER" id="PTHR30026">
    <property type="entry name" value="OUTER MEMBRANE PROTEIN TOLC"/>
    <property type="match status" value="1"/>
</dbReference>
<dbReference type="GO" id="GO:0009279">
    <property type="term" value="C:cell outer membrane"/>
    <property type="evidence" value="ECO:0007669"/>
    <property type="project" value="UniProtKB-SubCell"/>
</dbReference>
<evidence type="ECO:0000313" key="9">
    <source>
        <dbReference type="Proteomes" id="UP000064893"/>
    </source>
</evidence>
<organism evidence="8 9">
    <name type="scientific">Salinivirga cyanobacteriivorans</name>
    <dbReference type="NCBI Taxonomy" id="1307839"/>
    <lineage>
        <taxon>Bacteria</taxon>
        <taxon>Pseudomonadati</taxon>
        <taxon>Bacteroidota</taxon>
        <taxon>Bacteroidia</taxon>
        <taxon>Bacteroidales</taxon>
        <taxon>Salinivirgaceae</taxon>
        <taxon>Salinivirga</taxon>
    </lineage>
</organism>
<comment type="subcellular location">
    <subcellularLocation>
        <location evidence="1">Cell outer membrane</location>
    </subcellularLocation>
</comment>
<dbReference type="GO" id="GO:1990281">
    <property type="term" value="C:efflux pump complex"/>
    <property type="evidence" value="ECO:0007669"/>
    <property type="project" value="TreeGrafter"/>
</dbReference>
<evidence type="ECO:0000256" key="4">
    <source>
        <dbReference type="ARBA" id="ARBA00022452"/>
    </source>
</evidence>
<dbReference type="KEGG" id="blq:L21SP5_01709"/>
<keyword evidence="6" id="KW-0472">Membrane</keyword>
<dbReference type="Gene3D" id="1.20.1600.10">
    <property type="entry name" value="Outer membrane efflux proteins (OEP)"/>
    <property type="match status" value="1"/>
</dbReference>
<dbReference type="STRING" id="1307839.L21SP5_01709"/>
<keyword evidence="7" id="KW-0998">Cell outer membrane</keyword>
<evidence type="ECO:0000256" key="2">
    <source>
        <dbReference type="ARBA" id="ARBA00007613"/>
    </source>
</evidence>
<evidence type="ECO:0000256" key="3">
    <source>
        <dbReference type="ARBA" id="ARBA00022448"/>
    </source>
</evidence>
<protein>
    <submittedName>
        <fullName evidence="8">Type I secretion outer membrane protein, TolC family</fullName>
    </submittedName>
</protein>
<name>A0A0S2HZ36_9BACT</name>
<dbReference type="RefSeq" id="WP_057952817.1">
    <property type="nucleotide sequence ID" value="NZ_CP013118.1"/>
</dbReference>
<keyword evidence="3" id="KW-0813">Transport</keyword>
<dbReference type="InterPro" id="IPR003423">
    <property type="entry name" value="OMP_efflux"/>
</dbReference>
<gene>
    <name evidence="8" type="ORF">L21SP5_01709</name>
</gene>
<evidence type="ECO:0000256" key="1">
    <source>
        <dbReference type="ARBA" id="ARBA00004442"/>
    </source>
</evidence>
<proteinExistence type="inferred from homology"/>
<evidence type="ECO:0000256" key="7">
    <source>
        <dbReference type="ARBA" id="ARBA00023237"/>
    </source>
</evidence>
<accession>A0A0S2HZ36</accession>
<evidence type="ECO:0000256" key="6">
    <source>
        <dbReference type="ARBA" id="ARBA00023136"/>
    </source>
</evidence>
<dbReference type="GO" id="GO:0015288">
    <property type="term" value="F:porin activity"/>
    <property type="evidence" value="ECO:0007669"/>
    <property type="project" value="TreeGrafter"/>
</dbReference>
<dbReference type="GO" id="GO:0015562">
    <property type="term" value="F:efflux transmembrane transporter activity"/>
    <property type="evidence" value="ECO:0007669"/>
    <property type="project" value="InterPro"/>
</dbReference>
<comment type="similarity">
    <text evidence="2">Belongs to the outer membrane factor (OMF) (TC 1.B.17) family.</text>
</comment>
<evidence type="ECO:0000256" key="5">
    <source>
        <dbReference type="ARBA" id="ARBA00022692"/>
    </source>
</evidence>